<feature type="active site" evidence="3">
    <location>
        <position position="90"/>
    </location>
</feature>
<dbReference type="InterPro" id="IPR003712">
    <property type="entry name" value="Cyanate_lyase_C"/>
</dbReference>
<dbReference type="Pfam" id="PF02560">
    <property type="entry name" value="Cyanate_lyase"/>
    <property type="match status" value="1"/>
</dbReference>
<evidence type="ECO:0000259" key="4">
    <source>
        <dbReference type="SMART" id="SM01116"/>
    </source>
</evidence>
<dbReference type="HOGENOM" id="CLU_103452_1_0_7"/>
<organism evidence="5 6">
    <name type="scientific">Arcobacter nitrofigilis (strain ATCC 33309 / DSM 7299 / CCUG 15893 / LMG 7604 / NCTC 12251 / CI)</name>
    <name type="common">Campylobacter nitrofigilis</name>
    <dbReference type="NCBI Taxonomy" id="572480"/>
    <lineage>
        <taxon>Bacteria</taxon>
        <taxon>Pseudomonadati</taxon>
        <taxon>Campylobacterota</taxon>
        <taxon>Epsilonproteobacteria</taxon>
        <taxon>Campylobacterales</taxon>
        <taxon>Arcobacteraceae</taxon>
        <taxon>Arcobacter</taxon>
    </lineage>
</organism>
<dbReference type="Proteomes" id="UP000000939">
    <property type="component" value="Chromosome"/>
</dbReference>
<comment type="catalytic activity">
    <reaction evidence="3">
        <text>cyanate + hydrogencarbonate + 3 H(+) = NH4(+) + 2 CO2</text>
        <dbReference type="Rhea" id="RHEA:11120"/>
        <dbReference type="ChEBI" id="CHEBI:15378"/>
        <dbReference type="ChEBI" id="CHEBI:16526"/>
        <dbReference type="ChEBI" id="CHEBI:17544"/>
        <dbReference type="ChEBI" id="CHEBI:28938"/>
        <dbReference type="ChEBI" id="CHEBI:29195"/>
        <dbReference type="EC" id="4.2.1.104"/>
    </reaction>
</comment>
<keyword evidence="6" id="KW-1185">Reference proteome</keyword>
<evidence type="ECO:0000313" key="6">
    <source>
        <dbReference type="Proteomes" id="UP000000939"/>
    </source>
</evidence>
<sequence>MNKVEMTEEIILAKKNLDISWEEIAAKVGLAPVFLTSACLGMNSLKEEYAKKLCEVLELSDEIAILLQEYPMKNWDKTIPNDPVIYRFYEIVGVYGETIKEIIGEKFGDGIMSAIDFSMDIDKEKNPAGDRVKITMNGKFLPYKSW</sequence>
<dbReference type="PANTHER" id="PTHR34186:SF2">
    <property type="entry name" value="CYANATE HYDRATASE"/>
    <property type="match status" value="1"/>
</dbReference>
<dbReference type="AlphaFoldDB" id="D5V5M8"/>
<dbReference type="PANTHER" id="PTHR34186">
    <property type="entry name" value="CYANATE HYDRATASE"/>
    <property type="match status" value="1"/>
</dbReference>
<reference evidence="5 6" key="1">
    <citation type="journal article" date="2010" name="Stand. Genomic Sci.">
        <title>Complete genome sequence of Arcobacter nitrofigilis type strain (CI).</title>
        <authorList>
            <person name="Pati A."/>
            <person name="Gronow S."/>
            <person name="Lapidus A."/>
            <person name="Copeland A."/>
            <person name="Glavina Del Rio T."/>
            <person name="Nolan M."/>
            <person name="Lucas S."/>
            <person name="Tice H."/>
            <person name="Cheng J.F."/>
            <person name="Han C."/>
            <person name="Chertkov O."/>
            <person name="Bruce D."/>
            <person name="Tapia R."/>
            <person name="Goodwin L."/>
            <person name="Pitluck S."/>
            <person name="Liolios K."/>
            <person name="Ivanova N."/>
            <person name="Mavromatis K."/>
            <person name="Chen A."/>
            <person name="Palaniappan K."/>
            <person name="Land M."/>
            <person name="Hauser L."/>
            <person name="Chang Y.J."/>
            <person name="Jeffries C.D."/>
            <person name="Detter J.C."/>
            <person name="Rohde M."/>
            <person name="Goker M."/>
            <person name="Bristow J."/>
            <person name="Eisen J.A."/>
            <person name="Markowitz V."/>
            <person name="Hugenholtz P."/>
            <person name="Klenk H.P."/>
            <person name="Kyrpides N.C."/>
        </authorList>
    </citation>
    <scope>NUCLEOTIDE SEQUENCE [LARGE SCALE GENOMIC DNA]</scope>
    <source>
        <strain evidence="6">ATCC 33309 / DSM 7299 / CCUG 15893 / LMG 7604 / NCTC 12251 / CI</strain>
    </source>
</reference>
<dbReference type="EMBL" id="CP001999">
    <property type="protein sequence ID" value="ADG92064.1"/>
    <property type="molecule type" value="Genomic_DNA"/>
</dbReference>
<dbReference type="HAMAP" id="MF_00535">
    <property type="entry name" value="Cyanate_hydrat"/>
    <property type="match status" value="1"/>
</dbReference>
<dbReference type="GO" id="GO:0008824">
    <property type="term" value="F:cyanate hydratase activity"/>
    <property type="evidence" value="ECO:0007669"/>
    <property type="project" value="UniProtKB-UniRule"/>
</dbReference>
<dbReference type="OrthoDB" id="9785870at2"/>
<evidence type="ECO:0000256" key="1">
    <source>
        <dbReference type="ARBA" id="ARBA00003561"/>
    </source>
</evidence>
<keyword evidence="2 3" id="KW-0456">Lyase</keyword>
<dbReference type="Pfam" id="PF21291">
    <property type="entry name" value="CYNS_N"/>
    <property type="match status" value="1"/>
</dbReference>
<evidence type="ECO:0000256" key="2">
    <source>
        <dbReference type="ARBA" id="ARBA00023239"/>
    </source>
</evidence>
<dbReference type="InterPro" id="IPR048564">
    <property type="entry name" value="CYNS_N"/>
</dbReference>
<protein>
    <recommendedName>
        <fullName evidence="3">Cyanate hydratase</fullName>
        <shortName evidence="3">Cyanase</shortName>
        <ecNumber evidence="3">4.2.1.104</ecNumber>
    </recommendedName>
    <alternativeName>
        <fullName evidence="3">Cyanate hydrolase</fullName>
    </alternativeName>
    <alternativeName>
        <fullName evidence="3">Cyanate lyase</fullName>
    </alternativeName>
</protein>
<dbReference type="PIRSF" id="PIRSF001263">
    <property type="entry name" value="Cyanate_hydratas"/>
    <property type="match status" value="1"/>
</dbReference>
<dbReference type="InterPro" id="IPR010982">
    <property type="entry name" value="Lambda_DNA-bd_dom_sf"/>
</dbReference>
<dbReference type="RefSeq" id="WP_013134209.1">
    <property type="nucleotide sequence ID" value="NC_014166.1"/>
</dbReference>
<proteinExistence type="inferred from homology"/>
<feature type="domain" description="Cyanate lyase C-terminal" evidence="4">
    <location>
        <begin position="74"/>
        <end position="146"/>
    </location>
</feature>
<dbReference type="EC" id="4.2.1.104" evidence="3"/>
<feature type="active site" evidence="3">
    <location>
        <position position="87"/>
    </location>
</feature>
<dbReference type="SUPFAM" id="SSF55234">
    <property type="entry name" value="Cyanase C-terminal domain"/>
    <property type="match status" value="1"/>
</dbReference>
<dbReference type="SUPFAM" id="SSF47413">
    <property type="entry name" value="lambda repressor-like DNA-binding domains"/>
    <property type="match status" value="1"/>
</dbReference>
<dbReference type="InterPro" id="IPR036581">
    <property type="entry name" value="Cyanate_lyase_C_sf"/>
</dbReference>
<dbReference type="eggNOG" id="COG1513">
    <property type="taxonomic scope" value="Bacteria"/>
</dbReference>
<dbReference type="STRING" id="572480.Arnit_0399"/>
<evidence type="ECO:0000313" key="5">
    <source>
        <dbReference type="EMBL" id="ADG92064.1"/>
    </source>
</evidence>
<dbReference type="SMART" id="SM01116">
    <property type="entry name" value="Cyanate_lyase"/>
    <property type="match status" value="1"/>
</dbReference>
<comment type="function">
    <text evidence="1 3">Catalyzes the reaction of cyanate with bicarbonate to produce ammonia and carbon dioxide.</text>
</comment>
<dbReference type="Gene3D" id="3.30.1160.10">
    <property type="entry name" value="Cyanate lyase, C-terminal domain"/>
    <property type="match status" value="1"/>
</dbReference>
<accession>D5V5M8</accession>
<evidence type="ECO:0000256" key="3">
    <source>
        <dbReference type="HAMAP-Rule" id="MF_00535"/>
    </source>
</evidence>
<dbReference type="PRINTS" id="PR01693">
    <property type="entry name" value="CYANASE"/>
</dbReference>
<dbReference type="KEGG" id="ant:Arnit_0399"/>
<dbReference type="Gene3D" id="1.10.260.40">
    <property type="entry name" value="lambda repressor-like DNA-binding domains"/>
    <property type="match status" value="1"/>
</dbReference>
<name>D5V5M8_ARCNC</name>
<comment type="similarity">
    <text evidence="3">Belongs to the cyanase family.</text>
</comment>
<dbReference type="NCBIfam" id="NF002773">
    <property type="entry name" value="PRK02866.1"/>
    <property type="match status" value="1"/>
</dbReference>
<gene>
    <name evidence="3" type="primary">cynS</name>
    <name evidence="5" type="ordered locus">Arnit_0399</name>
</gene>
<dbReference type="InterPro" id="IPR008076">
    <property type="entry name" value="Cyanase"/>
</dbReference>
<dbReference type="NCBIfam" id="TIGR00673">
    <property type="entry name" value="cynS"/>
    <property type="match status" value="1"/>
</dbReference>
<dbReference type="GO" id="GO:0003677">
    <property type="term" value="F:DNA binding"/>
    <property type="evidence" value="ECO:0007669"/>
    <property type="project" value="InterPro"/>
</dbReference>
<dbReference type="CDD" id="cd00559">
    <property type="entry name" value="Cyanase_C"/>
    <property type="match status" value="1"/>
</dbReference>
<feature type="active site" evidence="3">
    <location>
        <position position="113"/>
    </location>
</feature>